<gene>
    <name evidence="7" type="ORF">CDEST_03759</name>
</gene>
<dbReference type="EMBL" id="CP137306">
    <property type="protein sequence ID" value="WQF78745.1"/>
    <property type="molecule type" value="Genomic_DNA"/>
</dbReference>
<comment type="cofactor">
    <cofactor evidence="1">
        <name>FMN</name>
        <dbReference type="ChEBI" id="CHEBI:58210"/>
    </cofactor>
</comment>
<dbReference type="PANTHER" id="PTHR33798">
    <property type="entry name" value="FLAVOPROTEIN OXYGENASE"/>
    <property type="match status" value="1"/>
</dbReference>
<evidence type="ECO:0000259" key="6">
    <source>
        <dbReference type="SMART" id="SM00903"/>
    </source>
</evidence>
<dbReference type="SUPFAM" id="SSF50475">
    <property type="entry name" value="FMN-binding split barrel"/>
    <property type="match status" value="1"/>
</dbReference>
<evidence type="ECO:0000313" key="8">
    <source>
        <dbReference type="Proteomes" id="UP001322277"/>
    </source>
</evidence>
<evidence type="ECO:0000313" key="7">
    <source>
        <dbReference type="EMBL" id="WQF78745.1"/>
    </source>
</evidence>
<evidence type="ECO:0000256" key="2">
    <source>
        <dbReference type="ARBA" id="ARBA00022630"/>
    </source>
</evidence>
<keyword evidence="3" id="KW-0288">FMN</keyword>
<feature type="domain" description="Flavin reductase like" evidence="6">
    <location>
        <begin position="118"/>
        <end position="286"/>
    </location>
</feature>
<organism evidence="7 8">
    <name type="scientific">Colletotrichum destructivum</name>
    <dbReference type="NCBI Taxonomy" id="34406"/>
    <lineage>
        <taxon>Eukaryota</taxon>
        <taxon>Fungi</taxon>
        <taxon>Dikarya</taxon>
        <taxon>Ascomycota</taxon>
        <taxon>Pezizomycotina</taxon>
        <taxon>Sordariomycetes</taxon>
        <taxon>Hypocreomycetidae</taxon>
        <taxon>Glomerellales</taxon>
        <taxon>Glomerellaceae</taxon>
        <taxon>Colletotrichum</taxon>
        <taxon>Colletotrichum destructivum species complex</taxon>
    </lineage>
</organism>
<dbReference type="InterPro" id="IPR002563">
    <property type="entry name" value="Flavin_Rdtase-like_dom"/>
</dbReference>
<dbReference type="KEGG" id="cdet:87940262"/>
<dbReference type="SMART" id="SM00903">
    <property type="entry name" value="Flavin_Reduct"/>
    <property type="match status" value="1"/>
</dbReference>
<feature type="region of interest" description="Disordered" evidence="5">
    <location>
        <begin position="312"/>
        <end position="336"/>
    </location>
</feature>
<feature type="region of interest" description="Disordered" evidence="5">
    <location>
        <begin position="58"/>
        <end position="78"/>
    </location>
</feature>
<feature type="region of interest" description="Disordered" evidence="5">
    <location>
        <begin position="86"/>
        <end position="105"/>
    </location>
</feature>
<dbReference type="InterPro" id="IPR012349">
    <property type="entry name" value="Split_barrel_FMN-bd"/>
</dbReference>
<dbReference type="PANTHER" id="PTHR33798:SF5">
    <property type="entry name" value="FLAVIN REDUCTASE LIKE DOMAIN-CONTAINING PROTEIN"/>
    <property type="match status" value="1"/>
</dbReference>
<evidence type="ECO:0000256" key="4">
    <source>
        <dbReference type="ARBA" id="ARBA00038054"/>
    </source>
</evidence>
<protein>
    <submittedName>
        <fullName evidence="7">Flavin reductase like domain, FMN-binding split barrel</fullName>
    </submittedName>
</protein>
<reference evidence="8" key="1">
    <citation type="journal article" date="2023" name="bioRxiv">
        <title>Complete genome of the Medicago anthracnose fungus, Colletotrichum destructivum, reveals a mini-chromosome-like region within a core chromosome.</title>
        <authorList>
            <person name="Lapalu N."/>
            <person name="Simon A."/>
            <person name="Lu A."/>
            <person name="Plaumann P.-L."/>
            <person name="Amselem J."/>
            <person name="Pigne S."/>
            <person name="Auger A."/>
            <person name="Koch C."/>
            <person name="Dallery J.-F."/>
            <person name="O'Connell R.J."/>
        </authorList>
    </citation>
    <scope>NUCLEOTIDE SEQUENCE [LARGE SCALE GENOMIC DNA]</scope>
    <source>
        <strain evidence="8">CBS 520.97</strain>
    </source>
</reference>
<dbReference type="Pfam" id="PF01613">
    <property type="entry name" value="Flavin_Reduct"/>
    <property type="match status" value="1"/>
</dbReference>
<dbReference type="GO" id="GO:0010181">
    <property type="term" value="F:FMN binding"/>
    <property type="evidence" value="ECO:0007669"/>
    <property type="project" value="InterPro"/>
</dbReference>
<evidence type="ECO:0000256" key="3">
    <source>
        <dbReference type="ARBA" id="ARBA00022643"/>
    </source>
</evidence>
<dbReference type="RefSeq" id="XP_062775969.1">
    <property type="nucleotide sequence ID" value="XM_062919918.1"/>
</dbReference>
<evidence type="ECO:0000256" key="1">
    <source>
        <dbReference type="ARBA" id="ARBA00001917"/>
    </source>
</evidence>
<dbReference type="Proteomes" id="UP001322277">
    <property type="component" value="Chromosome 2"/>
</dbReference>
<keyword evidence="8" id="KW-1185">Reference proteome</keyword>
<proteinExistence type="inferred from homology"/>
<name>A0AAX4I5W5_9PEZI</name>
<comment type="similarity">
    <text evidence="4">Belongs to the flavoredoxin family.</text>
</comment>
<dbReference type="Gene3D" id="2.30.110.10">
    <property type="entry name" value="Electron Transport, Fmn-binding Protein, Chain A"/>
    <property type="match status" value="1"/>
</dbReference>
<evidence type="ECO:0000256" key="5">
    <source>
        <dbReference type="SAM" id="MobiDB-lite"/>
    </source>
</evidence>
<dbReference type="GeneID" id="87940262"/>
<sequence>MMRISPKLLRLTAPQWPQASRLVQRGNLSGPRMAANNSSNSKGAIVERVDNFDEIQSKRPEFDHSGTPIEVTQSPDPRWTYGQGVRTRGGDSAVPSHREIDPYAPDRPMISNYRLLVSGIAPRPVGFLSTVSRDGRKNLAPFSYFQVVDHDPPTFVVGFSSRGRAAAAGPEKDSYRNLRDTGECVINTVSEDMIEAVNATSIDAPPGVSEWDVSGLREAPAATVRPSRVRESVFSIEAKVVDVKELGDHAEGGGKSAAAAAGMVLLKATRFWVREDAADAEFSHIELDKLRPVGQLGGRSYGRITSTFEVPRRRWQDEEPQSELLQGLSRARQDQK</sequence>
<dbReference type="AlphaFoldDB" id="A0AAX4I5W5"/>
<accession>A0AAX4I5W5</accession>
<keyword evidence="2" id="KW-0285">Flavoprotein</keyword>